<accession>A0AA88YP31</accession>
<evidence type="ECO:0000313" key="2">
    <source>
        <dbReference type="EMBL" id="KAK3105198.1"/>
    </source>
</evidence>
<reference evidence="2" key="1">
    <citation type="submission" date="2019-08" db="EMBL/GenBank/DDBJ databases">
        <title>The improved chromosome-level genome for the pearl oyster Pinctada fucata martensii using PacBio sequencing and Hi-C.</title>
        <authorList>
            <person name="Zheng Z."/>
        </authorList>
    </citation>
    <scope>NUCLEOTIDE SEQUENCE</scope>
    <source>
        <strain evidence="2">ZZ-2019</strain>
        <tissue evidence="2">Adductor muscle</tissue>
    </source>
</reference>
<gene>
    <name evidence="2" type="ORF">FSP39_019583</name>
</gene>
<dbReference type="SUPFAM" id="SSF56219">
    <property type="entry name" value="DNase I-like"/>
    <property type="match status" value="1"/>
</dbReference>
<evidence type="ECO:0000313" key="3">
    <source>
        <dbReference type="Proteomes" id="UP001186944"/>
    </source>
</evidence>
<dbReference type="AlphaFoldDB" id="A0AA88YP31"/>
<name>A0AA88YP31_PINIB</name>
<dbReference type="CDD" id="cd01650">
    <property type="entry name" value="RT_nLTR_like"/>
    <property type="match status" value="1"/>
</dbReference>
<evidence type="ECO:0000259" key="1">
    <source>
        <dbReference type="PROSITE" id="PS50878"/>
    </source>
</evidence>
<dbReference type="PANTHER" id="PTHR47510">
    <property type="entry name" value="REVERSE TRANSCRIPTASE DOMAIN-CONTAINING PROTEIN"/>
    <property type="match status" value="1"/>
</dbReference>
<dbReference type="Pfam" id="PF00078">
    <property type="entry name" value="RVT_1"/>
    <property type="match status" value="1"/>
</dbReference>
<protein>
    <recommendedName>
        <fullName evidence="1">Reverse transcriptase domain-containing protein</fullName>
    </recommendedName>
</protein>
<dbReference type="InterPro" id="IPR005135">
    <property type="entry name" value="Endo/exonuclease/phosphatase"/>
</dbReference>
<proteinExistence type="predicted"/>
<organism evidence="2 3">
    <name type="scientific">Pinctada imbricata</name>
    <name type="common">Atlantic pearl-oyster</name>
    <name type="synonym">Pinctada martensii</name>
    <dbReference type="NCBI Taxonomy" id="66713"/>
    <lineage>
        <taxon>Eukaryota</taxon>
        <taxon>Metazoa</taxon>
        <taxon>Spiralia</taxon>
        <taxon>Lophotrochozoa</taxon>
        <taxon>Mollusca</taxon>
        <taxon>Bivalvia</taxon>
        <taxon>Autobranchia</taxon>
        <taxon>Pteriomorphia</taxon>
        <taxon>Pterioida</taxon>
        <taxon>Pterioidea</taxon>
        <taxon>Pteriidae</taxon>
        <taxon>Pinctada</taxon>
    </lineage>
</organism>
<feature type="domain" description="Reverse transcriptase" evidence="1">
    <location>
        <begin position="610"/>
        <end position="878"/>
    </location>
</feature>
<sequence>MPVDNSTYIARIGLHYDIHIRKQFSLTSLDVIFANFLMISRSNGIAIVLLLQLLSCQLVETTSNISKSKNKINKMKPNHITCTKSFIIISLSCIISLLQCIYLSGDVETNPGPYSHLTPSSVSSESSISNSEIGTYNEVSFIHLNVQSIVPKIDLITAELTSFDILVFTETWLKPSTPICDYEIPGYNPPHTYIRPNRIGGGVSVYIKPEIPSKRRPDLEVPNIECVWLEINMNKKKILLGSFYRPPDSSSDYWNLINHSIDLAFNSKIDNIIVTGDFNCNQISNNHNEIKKISDAFTLFQLISEPTHYTESSSSLIDLILTNNPNLISVSGVSDPFLPNEIRYHCPIFAFLSIPKTKKSSFSRKIWVFNNTNFEQYRNKLSSIDWTPILLEENIDKSAEKITNCILQTATETIPNKYITVRKNDLPWINNSIRKLIRKRKRIHKLAKQTNTTENWSKFRQIRNKCIGLIRTSQVEYFEKLSEKLKHTSNSKEWWKIANSLSGFNTIKTEIPPIKTTDNTIEEIDKNKSELFNNYFASQSTLEDNGVVIPASSPPTHCCIDTIEITDTDVKDVLDNLDVTKSTGPDGLNPRLLKEASCELSLPLSKLFNRSLNESKFPSIWKEANVTPVFKKDDPSLVKNYRPISLLNILGKTMERCIFKHLYNYISSNNLLTPLQSGFRPKDSTILQLLDLTNQFGKALDEGKEIRVIFCDISKAFDRVWHKGLLHKLSNFGIKDSLLNWFSDYLHSRRQRVVINGSNSNWVEISAGVPQGSILGPLLFLVYINDIVSEIQSNIRLFADDTSLYIIIENPNTAALTLNSDLTKIHEWSEQWLVSFNPQKTVSMLLSKKKSIHTHPPLFMNNTQISEVDKHKHLGLIINKTLNWDDHIENIILKASKRLYVLRKLKFRLDRFSLQKLYFSFVRPILEYGDIIWDGTTLQLKQRVEQIHLEAARIITGATKLTNIGKLLDETGWDTLSKRREKHKIITFHKIFHKESPTYLQSLIPPRGNQIHSHNTRGQNNLNTVLCKTQQYNRSFLPSVISSWNNLPEEIRSNPNPLVLKSFLNKDMIKIPSFYNCGTRRNQILHTRLRLGCSSLYDHLFSRNLIPTRYCECGLIETTKHYLLLCKKYTQIRDRTIHTLPYTVSMNLLLFGDPNLSDAENENVFLTVHKFIQETKRFP</sequence>
<dbReference type="Proteomes" id="UP001186944">
    <property type="component" value="Unassembled WGS sequence"/>
</dbReference>
<comment type="caution">
    <text evidence="2">The sequence shown here is derived from an EMBL/GenBank/DDBJ whole genome shotgun (WGS) entry which is preliminary data.</text>
</comment>
<dbReference type="PANTHER" id="PTHR47510:SF3">
    <property type="entry name" value="ENDO_EXONUCLEASE_PHOSPHATASE DOMAIN-CONTAINING PROTEIN"/>
    <property type="match status" value="1"/>
</dbReference>
<dbReference type="Gene3D" id="3.60.10.10">
    <property type="entry name" value="Endonuclease/exonuclease/phosphatase"/>
    <property type="match status" value="1"/>
</dbReference>
<dbReference type="InterPro" id="IPR036691">
    <property type="entry name" value="Endo/exonu/phosph_ase_sf"/>
</dbReference>
<dbReference type="InterPro" id="IPR043502">
    <property type="entry name" value="DNA/RNA_pol_sf"/>
</dbReference>
<dbReference type="EMBL" id="VSWD01000004">
    <property type="protein sequence ID" value="KAK3105198.1"/>
    <property type="molecule type" value="Genomic_DNA"/>
</dbReference>
<dbReference type="SUPFAM" id="SSF56672">
    <property type="entry name" value="DNA/RNA polymerases"/>
    <property type="match status" value="1"/>
</dbReference>
<dbReference type="Pfam" id="PF03372">
    <property type="entry name" value="Exo_endo_phos"/>
    <property type="match status" value="1"/>
</dbReference>
<keyword evidence="3" id="KW-1185">Reference proteome</keyword>
<dbReference type="GO" id="GO:0003824">
    <property type="term" value="F:catalytic activity"/>
    <property type="evidence" value="ECO:0007669"/>
    <property type="project" value="InterPro"/>
</dbReference>
<dbReference type="PROSITE" id="PS50878">
    <property type="entry name" value="RT_POL"/>
    <property type="match status" value="1"/>
</dbReference>
<dbReference type="InterPro" id="IPR000477">
    <property type="entry name" value="RT_dom"/>
</dbReference>